<evidence type="ECO:0000256" key="7">
    <source>
        <dbReference type="SAM" id="SignalP"/>
    </source>
</evidence>
<keyword evidence="2 6" id="KW-0812">Transmembrane</keyword>
<dbReference type="Pfam" id="PF01822">
    <property type="entry name" value="WSC"/>
    <property type="match status" value="1"/>
</dbReference>
<gene>
    <name evidence="9" type="ORF">AJ79_01847</name>
</gene>
<keyword evidence="4 6" id="KW-0472">Membrane</keyword>
<feature type="region of interest" description="Disordered" evidence="5">
    <location>
        <begin position="338"/>
        <end position="366"/>
    </location>
</feature>
<feature type="region of interest" description="Disordered" evidence="5">
    <location>
        <begin position="188"/>
        <end position="247"/>
    </location>
</feature>
<dbReference type="EMBL" id="PDNB01000018">
    <property type="protein sequence ID" value="PGH16308.1"/>
    <property type="molecule type" value="Genomic_DNA"/>
</dbReference>
<accession>A0A2B7Y5Y4</accession>
<dbReference type="PANTHER" id="PTHR15549">
    <property type="entry name" value="PAIRED IMMUNOGLOBULIN-LIKE TYPE 2 RECEPTOR"/>
    <property type="match status" value="1"/>
</dbReference>
<dbReference type="PROSITE" id="PS51212">
    <property type="entry name" value="WSC"/>
    <property type="match status" value="1"/>
</dbReference>
<dbReference type="Proteomes" id="UP000223968">
    <property type="component" value="Unassembled WGS sequence"/>
</dbReference>
<feature type="domain" description="WSC" evidence="8">
    <location>
        <begin position="25"/>
        <end position="112"/>
    </location>
</feature>
<evidence type="ECO:0000256" key="6">
    <source>
        <dbReference type="SAM" id="Phobius"/>
    </source>
</evidence>
<feature type="transmembrane region" description="Helical" evidence="6">
    <location>
        <begin position="253"/>
        <end position="278"/>
    </location>
</feature>
<proteinExistence type="predicted"/>
<evidence type="ECO:0000256" key="2">
    <source>
        <dbReference type="ARBA" id="ARBA00022692"/>
    </source>
</evidence>
<evidence type="ECO:0000256" key="5">
    <source>
        <dbReference type="SAM" id="MobiDB-lite"/>
    </source>
</evidence>
<evidence type="ECO:0000256" key="4">
    <source>
        <dbReference type="ARBA" id="ARBA00023136"/>
    </source>
</evidence>
<dbReference type="InterPro" id="IPR002889">
    <property type="entry name" value="WSC_carb-bd"/>
</dbReference>
<dbReference type="GO" id="GO:0071944">
    <property type="term" value="C:cell periphery"/>
    <property type="evidence" value="ECO:0007669"/>
    <property type="project" value="UniProtKB-ARBA"/>
</dbReference>
<evidence type="ECO:0000256" key="3">
    <source>
        <dbReference type="ARBA" id="ARBA00022989"/>
    </source>
</evidence>
<evidence type="ECO:0000313" key="10">
    <source>
        <dbReference type="Proteomes" id="UP000223968"/>
    </source>
</evidence>
<feature type="compositionally biased region" description="Polar residues" evidence="5">
    <location>
        <begin position="342"/>
        <end position="355"/>
    </location>
</feature>
<feature type="compositionally biased region" description="Polar residues" evidence="5">
    <location>
        <begin position="188"/>
        <end position="231"/>
    </location>
</feature>
<dbReference type="InterPro" id="IPR051694">
    <property type="entry name" value="Immunoregulatory_rcpt-like"/>
</dbReference>
<dbReference type="CDD" id="cd12087">
    <property type="entry name" value="TM_EGFR-like"/>
    <property type="match status" value="1"/>
</dbReference>
<feature type="signal peptide" evidence="7">
    <location>
        <begin position="1"/>
        <end position="25"/>
    </location>
</feature>
<name>A0A2B7Y5Y4_9EURO</name>
<sequence>MALLSGFAFVVYILALLHAVVRTAAVSLDYCSSTNTGKDFESAFDIFQSNGACRDTCVKEYAVAILQGKQCWCSNEVPGGTTSTDECDETCPGYPSDKCGSTSKGLFAYIILKKPSGTVGETTQTAVSTTPFFDPWTSSTLLSSNFLISSVSSRRPNPSNDEQWAHESTTHLDSSTIILTSKTQSTSSPASIVTVTESQSGMVTQSSVKPTSTDSGTPVQTVPGQDVTQTVPPGAGQSAGDASPSGSSLGGGAIAGIVVGCLVGLALIVGAIAGVFWIRRRREKEANDDPYNYDRPVPSPNFQNPINTPAMAYHGTNGNRLSVPAFTDNRMKKDAAIYPNGSRHSNVSLQDNQDYSRPVLRLTNPD</sequence>
<feature type="compositionally biased region" description="Low complexity" evidence="5">
    <location>
        <begin position="151"/>
        <end position="160"/>
    </location>
</feature>
<keyword evidence="3 6" id="KW-1133">Transmembrane helix</keyword>
<organism evidence="9 10">
    <name type="scientific">Helicocarpus griseus UAMH5409</name>
    <dbReference type="NCBI Taxonomy" id="1447875"/>
    <lineage>
        <taxon>Eukaryota</taxon>
        <taxon>Fungi</taxon>
        <taxon>Dikarya</taxon>
        <taxon>Ascomycota</taxon>
        <taxon>Pezizomycotina</taxon>
        <taxon>Eurotiomycetes</taxon>
        <taxon>Eurotiomycetidae</taxon>
        <taxon>Onygenales</taxon>
        <taxon>Ajellomycetaceae</taxon>
        <taxon>Helicocarpus</taxon>
    </lineage>
</organism>
<comment type="subcellular location">
    <subcellularLocation>
        <location evidence="1">Membrane</location>
        <topology evidence="1">Single-pass membrane protein</topology>
    </subcellularLocation>
</comment>
<reference evidence="9 10" key="1">
    <citation type="submission" date="2017-10" db="EMBL/GenBank/DDBJ databases">
        <title>Comparative genomics in systemic dimorphic fungi from Ajellomycetaceae.</title>
        <authorList>
            <person name="Munoz J.F."/>
            <person name="Mcewen J.G."/>
            <person name="Clay O.K."/>
            <person name="Cuomo C.A."/>
        </authorList>
    </citation>
    <scope>NUCLEOTIDE SEQUENCE [LARGE SCALE GENOMIC DNA]</scope>
    <source>
        <strain evidence="9 10">UAMH5409</strain>
    </source>
</reference>
<dbReference type="SMART" id="SM00321">
    <property type="entry name" value="WSC"/>
    <property type="match status" value="1"/>
</dbReference>
<feature type="compositionally biased region" description="Low complexity" evidence="5">
    <location>
        <begin position="234"/>
        <end position="247"/>
    </location>
</feature>
<dbReference type="AlphaFoldDB" id="A0A2B7Y5Y4"/>
<dbReference type="OrthoDB" id="2537459at2759"/>
<dbReference type="GO" id="GO:0016020">
    <property type="term" value="C:membrane"/>
    <property type="evidence" value="ECO:0007669"/>
    <property type="project" value="UniProtKB-SubCell"/>
</dbReference>
<keyword evidence="10" id="KW-1185">Reference proteome</keyword>
<comment type="caution">
    <text evidence="9">The sequence shown here is derived from an EMBL/GenBank/DDBJ whole genome shotgun (WGS) entry which is preliminary data.</text>
</comment>
<evidence type="ECO:0000313" key="9">
    <source>
        <dbReference type="EMBL" id="PGH16308.1"/>
    </source>
</evidence>
<protein>
    <recommendedName>
        <fullName evidence="8">WSC domain-containing protein</fullName>
    </recommendedName>
</protein>
<feature type="chain" id="PRO_5012925410" description="WSC domain-containing protein" evidence="7">
    <location>
        <begin position="26"/>
        <end position="366"/>
    </location>
</feature>
<dbReference type="STRING" id="1447875.A0A2B7Y5Y4"/>
<keyword evidence="7" id="KW-0732">Signal</keyword>
<evidence type="ECO:0000256" key="1">
    <source>
        <dbReference type="ARBA" id="ARBA00004167"/>
    </source>
</evidence>
<feature type="region of interest" description="Disordered" evidence="5">
    <location>
        <begin position="151"/>
        <end position="170"/>
    </location>
</feature>
<evidence type="ECO:0000259" key="8">
    <source>
        <dbReference type="PROSITE" id="PS51212"/>
    </source>
</evidence>